<gene>
    <name evidence="2" type="ORF">E1091_01545</name>
</gene>
<evidence type="ECO:0000313" key="3">
    <source>
        <dbReference type="Proteomes" id="UP000295626"/>
    </source>
</evidence>
<reference evidence="2 3" key="1">
    <citation type="submission" date="2019-02" db="EMBL/GenBank/DDBJ databases">
        <title>Draft genome sequences of novel Actinobacteria.</title>
        <authorList>
            <person name="Sahin N."/>
            <person name="Ay H."/>
            <person name="Saygin H."/>
        </authorList>
    </citation>
    <scope>NUCLEOTIDE SEQUENCE [LARGE SCALE GENOMIC DNA]</scope>
    <source>
        <strain evidence="2 3">JCM 30529</strain>
    </source>
</reference>
<protein>
    <submittedName>
        <fullName evidence="2">Uncharacterized protein</fullName>
    </submittedName>
</protein>
<feature type="transmembrane region" description="Helical" evidence="1">
    <location>
        <begin position="174"/>
        <end position="194"/>
    </location>
</feature>
<organism evidence="2 3">
    <name type="scientific">Micromonospora fluostatini</name>
    <dbReference type="NCBI Taxonomy" id="1629071"/>
    <lineage>
        <taxon>Bacteria</taxon>
        <taxon>Bacillati</taxon>
        <taxon>Actinomycetota</taxon>
        <taxon>Actinomycetes</taxon>
        <taxon>Micromonosporales</taxon>
        <taxon>Micromonosporaceae</taxon>
        <taxon>Micromonospora</taxon>
    </lineage>
</organism>
<dbReference type="Proteomes" id="UP000295626">
    <property type="component" value="Unassembled WGS sequence"/>
</dbReference>
<feature type="transmembrane region" description="Helical" evidence="1">
    <location>
        <begin position="138"/>
        <end position="162"/>
    </location>
</feature>
<keyword evidence="3" id="KW-1185">Reference proteome</keyword>
<sequence>MDNVFTNPWLLVIGVGGVIALRTLGVKALEPKTSSSRMVLWVAFAVEALCGLLLGAALYQVTRWLTSLTGRGEILGAIGSIIALTFGWHAVKLIVVLIRDLADGKPDKDARHAALLVPTLLPPGFAAVAALVSNPRGLGGGVAAAVMAGITLYYCLSISKLVLGSQKHKVPWKWFALAVHVLAGLVITTAVVYIDGLLAEWLSPGWMLAVRLVGGFVGLGLAIAAVADIADKEPDQHARRLAAFGQPLLSLFGSAAIAWINTNANSGLDLITGVA</sequence>
<feature type="transmembrane region" description="Helical" evidence="1">
    <location>
        <begin position="206"/>
        <end position="229"/>
    </location>
</feature>
<keyword evidence="1" id="KW-1133">Transmembrane helix</keyword>
<name>A0ABY2DLG1_9ACTN</name>
<feature type="transmembrane region" description="Helical" evidence="1">
    <location>
        <begin position="38"/>
        <end position="62"/>
    </location>
</feature>
<proteinExistence type="predicted"/>
<dbReference type="EMBL" id="SMKE01000021">
    <property type="protein sequence ID" value="TDC02070.1"/>
    <property type="molecule type" value="Genomic_DNA"/>
</dbReference>
<evidence type="ECO:0000313" key="2">
    <source>
        <dbReference type="EMBL" id="TDC02070.1"/>
    </source>
</evidence>
<keyword evidence="1" id="KW-0812">Transmembrane</keyword>
<accession>A0ABY2DLG1</accession>
<keyword evidence="1" id="KW-0472">Membrane</keyword>
<feature type="transmembrane region" description="Helical" evidence="1">
    <location>
        <begin position="74"/>
        <end position="98"/>
    </location>
</feature>
<comment type="caution">
    <text evidence="2">The sequence shown here is derived from an EMBL/GenBank/DDBJ whole genome shotgun (WGS) entry which is preliminary data.</text>
</comment>
<evidence type="ECO:0000256" key="1">
    <source>
        <dbReference type="SAM" id="Phobius"/>
    </source>
</evidence>
<feature type="transmembrane region" description="Helical" evidence="1">
    <location>
        <begin position="110"/>
        <end position="132"/>
    </location>
</feature>
<feature type="transmembrane region" description="Helical" evidence="1">
    <location>
        <begin position="241"/>
        <end position="260"/>
    </location>
</feature>
<feature type="transmembrane region" description="Helical" evidence="1">
    <location>
        <begin position="6"/>
        <end position="26"/>
    </location>
</feature>